<dbReference type="Gene3D" id="3.30.1490.300">
    <property type="match status" value="1"/>
</dbReference>
<proteinExistence type="predicted"/>
<evidence type="ECO:0000313" key="1">
    <source>
        <dbReference type="EMBL" id="PIR69651.1"/>
    </source>
</evidence>
<gene>
    <name evidence="1" type="ORF">COU47_01975</name>
</gene>
<reference evidence="2" key="1">
    <citation type="submission" date="2017-09" db="EMBL/GenBank/DDBJ databases">
        <title>Depth-based differentiation of microbial function through sediment-hosted aquifers and enrichment of novel symbionts in the deep terrestrial subsurface.</title>
        <authorList>
            <person name="Probst A.J."/>
            <person name="Ladd B."/>
            <person name="Jarett J.K."/>
            <person name="Geller-Mcgrath D.E."/>
            <person name="Sieber C.M.K."/>
            <person name="Emerson J.B."/>
            <person name="Anantharaman K."/>
            <person name="Thomas B.C."/>
            <person name="Malmstrom R."/>
            <person name="Stieglmeier M."/>
            <person name="Klingl A."/>
            <person name="Woyke T."/>
            <person name="Ryan C.M."/>
            <person name="Banfield J.F."/>
        </authorList>
    </citation>
    <scope>NUCLEOTIDE SEQUENCE [LARGE SCALE GENOMIC DNA]</scope>
</reference>
<dbReference type="PANTHER" id="PTHR32432:SF3">
    <property type="entry name" value="ETHANOLAMINE UTILIZATION PROTEIN EUTJ"/>
    <property type="match status" value="1"/>
</dbReference>
<dbReference type="PANTHER" id="PTHR32432">
    <property type="entry name" value="CELL DIVISION PROTEIN FTSA-RELATED"/>
    <property type="match status" value="1"/>
</dbReference>
<dbReference type="AlphaFoldDB" id="A0A2H0TDN4"/>
<dbReference type="InterPro" id="IPR050696">
    <property type="entry name" value="FtsA/MreB"/>
</dbReference>
<dbReference type="NCBIfam" id="TIGR01175">
    <property type="entry name" value="pilM"/>
    <property type="match status" value="1"/>
</dbReference>
<evidence type="ECO:0000313" key="2">
    <source>
        <dbReference type="Proteomes" id="UP000231503"/>
    </source>
</evidence>
<dbReference type="Proteomes" id="UP000231503">
    <property type="component" value="Unassembled WGS sequence"/>
</dbReference>
<protein>
    <recommendedName>
        <fullName evidence="3">SHS2 domain-containing protein</fullName>
    </recommendedName>
</protein>
<name>A0A2H0TDN4_9BACT</name>
<comment type="caution">
    <text evidence="1">The sequence shown here is derived from an EMBL/GenBank/DDBJ whole genome shotgun (WGS) entry which is preliminary data.</text>
</comment>
<dbReference type="Pfam" id="PF11104">
    <property type="entry name" value="PilM_2"/>
    <property type="match status" value="1"/>
</dbReference>
<dbReference type="InterPro" id="IPR005883">
    <property type="entry name" value="PilM"/>
</dbReference>
<evidence type="ECO:0008006" key="3">
    <source>
        <dbReference type="Google" id="ProtNLM"/>
    </source>
</evidence>
<sequence length="381" mass="42100">MADISFFKNLGFGKKISLWSKSTKSITGVDLGLSSVKIVQLRREKERAVLETYGELATGPYSGLSVGQAVQLVDEKIVEMLKDLIKESGITAKDVVLSIPLRSSFVTLIKVPLMSDAEINQMVPYEARKYIPVPIDEVVLDWWAIPEGFVQTKEGGPDAGEPIAPEEERKRTVSILLVAIHKETIAKYKAIMESVGLSVRALEIEVFSIARSLLARDLAPILLVDFGASSTKITVVDYGIVRSSHSVDRGSQDITLTISRALGIDFTRAEEMKREIGLSLRPEHREVHGVIEPMLNHVFSNAVRVAQDYQRRHSRSINRVILVGGGAKMYGLVDYAVKKFGIETTLGDPFRRVQYPAFLQPVLKDIGPSFAQAIGLAVREL</sequence>
<dbReference type="Gene3D" id="3.30.420.40">
    <property type="match status" value="2"/>
</dbReference>
<dbReference type="PIRSF" id="PIRSF019169">
    <property type="entry name" value="PilM"/>
    <property type="match status" value="1"/>
</dbReference>
<organism evidence="1 2">
    <name type="scientific">Candidatus Niyogibacteria bacterium CG10_big_fil_rev_8_21_14_0_10_46_36</name>
    <dbReference type="NCBI Taxonomy" id="1974726"/>
    <lineage>
        <taxon>Bacteria</taxon>
        <taxon>Candidatus Niyogiibacteriota</taxon>
    </lineage>
</organism>
<dbReference type="SUPFAM" id="SSF53067">
    <property type="entry name" value="Actin-like ATPase domain"/>
    <property type="match status" value="2"/>
</dbReference>
<accession>A0A2H0TDN4</accession>
<dbReference type="EMBL" id="PFCO01000004">
    <property type="protein sequence ID" value="PIR69651.1"/>
    <property type="molecule type" value="Genomic_DNA"/>
</dbReference>
<dbReference type="InterPro" id="IPR043129">
    <property type="entry name" value="ATPase_NBD"/>
</dbReference>
<dbReference type="CDD" id="cd24049">
    <property type="entry name" value="ASKHA_NBD_PilM"/>
    <property type="match status" value="1"/>
</dbReference>